<protein>
    <submittedName>
        <fullName evidence="6">ABC transporter substrate-binding protein</fullName>
    </submittedName>
</protein>
<dbReference type="EMBL" id="CP141614">
    <property type="protein sequence ID" value="WRP14572.1"/>
    <property type="molecule type" value="Genomic_DNA"/>
</dbReference>
<evidence type="ECO:0000256" key="4">
    <source>
        <dbReference type="ARBA" id="ARBA00023139"/>
    </source>
</evidence>
<dbReference type="SUPFAM" id="SSF53850">
    <property type="entry name" value="Periplasmic binding protein-like II"/>
    <property type="match status" value="1"/>
</dbReference>
<dbReference type="Pfam" id="PF01547">
    <property type="entry name" value="SBP_bac_1"/>
    <property type="match status" value="1"/>
</dbReference>
<keyword evidence="4" id="KW-0564">Palmitate</keyword>
<evidence type="ECO:0000256" key="2">
    <source>
        <dbReference type="ARBA" id="ARBA00022729"/>
    </source>
</evidence>
<dbReference type="PANTHER" id="PTHR43649">
    <property type="entry name" value="ARABINOSE-BINDING PROTEIN-RELATED"/>
    <property type="match status" value="1"/>
</dbReference>
<evidence type="ECO:0000313" key="6">
    <source>
        <dbReference type="EMBL" id="WRP14572.1"/>
    </source>
</evidence>
<accession>A0ABZ1BR04</accession>
<proteinExistence type="predicted"/>
<name>A0ABZ1BR04_9FIRM</name>
<keyword evidence="2" id="KW-0732">Signal</keyword>
<dbReference type="InterPro" id="IPR006059">
    <property type="entry name" value="SBP"/>
</dbReference>
<keyword evidence="1" id="KW-1003">Cell membrane</keyword>
<dbReference type="Proteomes" id="UP001333102">
    <property type="component" value="Chromosome"/>
</dbReference>
<evidence type="ECO:0000256" key="1">
    <source>
        <dbReference type="ARBA" id="ARBA00022475"/>
    </source>
</evidence>
<dbReference type="PANTHER" id="PTHR43649:SF33">
    <property type="entry name" value="POLYGALACTURONAN_RHAMNOGALACTURONAN-BINDING PROTEIN YTCQ"/>
    <property type="match status" value="1"/>
</dbReference>
<evidence type="ECO:0000256" key="3">
    <source>
        <dbReference type="ARBA" id="ARBA00023136"/>
    </source>
</evidence>
<keyword evidence="7" id="KW-1185">Reference proteome</keyword>
<evidence type="ECO:0000313" key="7">
    <source>
        <dbReference type="Proteomes" id="UP001333102"/>
    </source>
</evidence>
<sequence length="438" mass="47329">MRLAEARAGLIVSLVSALAVAALAVPALAGAGGSQPLIFLSTQLRPIEEAQKMRDTVLRGYVGAVEFIPVEPVPFVDRVLAEQRAGRFSIGVLGGVHGDFPALAEAGALDSLDDVLAALRSRGFPESFLKLGRLGTDHQRYIPWMQATYIMVANRQALPYLPDGASLSSLTYDQLRQWGQNLYEATGRRLLGFPAGPTGLMHRFFQGYLYPSYTASVVTEFRSAQAEAMWEAFRQLWAYVNPQSTSYAFMQEPLLAGEVWVAWDHTARLIDALRQRPDDFVAFPAPVGPAGRGFMPVLAGLAIPKGAPDRAAAVSLIDYLTRPETQVTLLQEIGGFFPVVEASLGSSLPAGVRMAAEAVSAQAASPEAVPSLLPVGLGTLDGEFNRVYLDTFTRIVLRNQPVRPVLDQQAEALRRIMQQSGAPCWPPDQPSDGACPVQ</sequence>
<gene>
    <name evidence="6" type="ORF">VLY81_14340</name>
</gene>
<organism evidence="6 7">
    <name type="scientific">Geochorda subterranea</name>
    <dbReference type="NCBI Taxonomy" id="3109564"/>
    <lineage>
        <taxon>Bacteria</taxon>
        <taxon>Bacillati</taxon>
        <taxon>Bacillota</taxon>
        <taxon>Limnochordia</taxon>
        <taxon>Limnochordales</taxon>
        <taxon>Geochordaceae</taxon>
        <taxon>Geochorda</taxon>
    </lineage>
</organism>
<keyword evidence="3" id="KW-0472">Membrane</keyword>
<evidence type="ECO:0000256" key="5">
    <source>
        <dbReference type="ARBA" id="ARBA00023288"/>
    </source>
</evidence>
<dbReference type="InterPro" id="IPR050490">
    <property type="entry name" value="Bact_solute-bd_prot1"/>
</dbReference>
<keyword evidence="5" id="KW-0449">Lipoprotein</keyword>
<reference evidence="7" key="1">
    <citation type="submission" date="2023-12" db="EMBL/GenBank/DDBJ databases">
        <title>Novel isolates from deep terrestrial aquifers shed light on the physiology and ecology of the class Limnochordia.</title>
        <authorList>
            <person name="Karnachuk O.V."/>
            <person name="Lukina A.P."/>
            <person name="Avakyan M.R."/>
            <person name="Kadnikov V."/>
            <person name="Begmatov S."/>
            <person name="Beletsky A.V."/>
            <person name="Mardanov A.V."/>
            <person name="Ravin N.V."/>
        </authorList>
    </citation>
    <scope>NUCLEOTIDE SEQUENCE [LARGE SCALE GENOMIC DNA]</scope>
    <source>
        <strain evidence="7">LN</strain>
    </source>
</reference>
<dbReference type="Gene3D" id="3.40.190.10">
    <property type="entry name" value="Periplasmic binding protein-like II"/>
    <property type="match status" value="1"/>
</dbReference>